<evidence type="ECO:0000256" key="7">
    <source>
        <dbReference type="ARBA" id="ARBA00023136"/>
    </source>
</evidence>
<feature type="transmembrane region" description="Helical" evidence="8">
    <location>
        <begin position="226"/>
        <end position="249"/>
    </location>
</feature>
<evidence type="ECO:0000256" key="2">
    <source>
        <dbReference type="ARBA" id="ARBA00008066"/>
    </source>
</evidence>
<reference evidence="11" key="1">
    <citation type="journal article" date="2018" name="Nat. Microbiol.">
        <title>Leveraging single-cell genomics to expand the fungal tree of life.</title>
        <authorList>
            <person name="Ahrendt S.R."/>
            <person name="Quandt C.A."/>
            <person name="Ciobanu D."/>
            <person name="Clum A."/>
            <person name="Salamov A."/>
            <person name="Andreopoulos B."/>
            <person name="Cheng J.F."/>
            <person name="Woyke T."/>
            <person name="Pelin A."/>
            <person name="Henrissat B."/>
            <person name="Reynolds N.K."/>
            <person name="Benny G.L."/>
            <person name="Smith M.E."/>
            <person name="James T.Y."/>
            <person name="Grigoriev I.V."/>
        </authorList>
    </citation>
    <scope>NUCLEOTIDE SEQUENCE [LARGE SCALE GENOMIC DNA]</scope>
    <source>
        <strain evidence="11">Benny S71-1</strain>
    </source>
</reference>
<feature type="transmembrane region" description="Helical" evidence="8">
    <location>
        <begin position="340"/>
        <end position="362"/>
    </location>
</feature>
<evidence type="ECO:0000256" key="4">
    <source>
        <dbReference type="ARBA" id="ARBA00022692"/>
    </source>
</evidence>
<dbReference type="AlphaFoldDB" id="A0A4P9Z6B5"/>
<name>A0A4P9Z6B5_9FUNG</name>
<protein>
    <submittedName>
        <fullName evidence="10">Transmembrane amino acid transporter protein-domain-containing protein</fullName>
    </submittedName>
</protein>
<dbReference type="Pfam" id="PF01490">
    <property type="entry name" value="Aa_trans"/>
    <property type="match status" value="1"/>
</dbReference>
<evidence type="ECO:0000256" key="8">
    <source>
        <dbReference type="SAM" id="Phobius"/>
    </source>
</evidence>
<feature type="domain" description="Amino acid transporter transmembrane" evidence="9">
    <location>
        <begin position="6"/>
        <end position="389"/>
    </location>
</feature>
<dbReference type="Proteomes" id="UP000278143">
    <property type="component" value="Unassembled WGS sequence"/>
</dbReference>
<evidence type="ECO:0000256" key="6">
    <source>
        <dbReference type="ARBA" id="ARBA00022989"/>
    </source>
</evidence>
<feature type="transmembrane region" description="Helical" evidence="8">
    <location>
        <begin position="86"/>
        <end position="113"/>
    </location>
</feature>
<dbReference type="GO" id="GO:0015179">
    <property type="term" value="F:L-amino acid transmembrane transporter activity"/>
    <property type="evidence" value="ECO:0007669"/>
    <property type="project" value="TreeGrafter"/>
</dbReference>
<dbReference type="PANTHER" id="PTHR22950">
    <property type="entry name" value="AMINO ACID TRANSPORTER"/>
    <property type="match status" value="1"/>
</dbReference>
<sequence>MLHVNRSSFPQSIFNAVNVLMGIAVLSLPLAFRITGWLLGLGMLVLFALITRYTAMLIRNCLASNPDLMTYADIGYAAFGAIGRRLLTLILVIELVAVSVAVVIVLADSLVAIRPDLAHTSIPHLPKLLAWLLLTPTTWLALRWLAYGSVLGVASTMMLTVVVVIDGLSKPSAPGSLWQWAPIHAMPAQWSQLPLSFGLLMAGFAGHAVFPNLYKDMRQPRKFSSMANIAYLITLATYVTMALAGYLMFGDNTMQEITQNLALIHGYPKTLTMATLYMFLLIPMSKYALGLNPVFSVIELRCFDPVQLTRPRRLLLRTALSTMVCCIAIVFPGFHRVMSLVGSFNAFTVCVIFPILCHWRIFGRHGMARALDTLLLVLSVFCAITGTIWSFL</sequence>
<accession>A0A4P9Z6B5</accession>
<dbReference type="EMBL" id="KZ989116">
    <property type="protein sequence ID" value="RKP28136.1"/>
    <property type="molecule type" value="Genomic_DNA"/>
</dbReference>
<feature type="transmembrane region" description="Helical" evidence="8">
    <location>
        <begin position="314"/>
        <end position="334"/>
    </location>
</feature>
<dbReference type="PANTHER" id="PTHR22950:SF692">
    <property type="entry name" value="TRANSMEMBRANE AMINO ACID TRANSPORTER FAMILY PROTEIN"/>
    <property type="match status" value="1"/>
</dbReference>
<evidence type="ECO:0000256" key="3">
    <source>
        <dbReference type="ARBA" id="ARBA00022448"/>
    </source>
</evidence>
<keyword evidence="11" id="KW-1185">Reference proteome</keyword>
<gene>
    <name evidence="10" type="ORF">SYNPS1DRAFT_32273</name>
</gene>
<keyword evidence="6 8" id="KW-1133">Transmembrane helix</keyword>
<dbReference type="GO" id="GO:0005774">
    <property type="term" value="C:vacuolar membrane"/>
    <property type="evidence" value="ECO:0007669"/>
    <property type="project" value="TreeGrafter"/>
</dbReference>
<feature type="transmembrane region" description="Helical" evidence="8">
    <location>
        <begin position="261"/>
        <end position="282"/>
    </location>
</feature>
<feature type="transmembrane region" description="Helical" evidence="8">
    <location>
        <begin position="125"/>
        <end position="142"/>
    </location>
</feature>
<dbReference type="InterPro" id="IPR013057">
    <property type="entry name" value="AA_transpt_TM"/>
</dbReference>
<feature type="transmembrane region" description="Helical" evidence="8">
    <location>
        <begin position="12"/>
        <end position="31"/>
    </location>
</feature>
<keyword evidence="3" id="KW-0813">Transport</keyword>
<comment type="subcellular location">
    <subcellularLocation>
        <location evidence="1">Membrane</location>
        <topology evidence="1">Multi-pass membrane protein</topology>
    </subcellularLocation>
</comment>
<feature type="transmembrane region" description="Helical" evidence="8">
    <location>
        <begin position="374"/>
        <end position="391"/>
    </location>
</feature>
<feature type="transmembrane region" description="Helical" evidence="8">
    <location>
        <begin position="195"/>
        <end position="214"/>
    </location>
</feature>
<proteinExistence type="inferred from homology"/>
<evidence type="ECO:0000259" key="9">
    <source>
        <dbReference type="Pfam" id="PF01490"/>
    </source>
</evidence>
<evidence type="ECO:0000256" key="5">
    <source>
        <dbReference type="ARBA" id="ARBA00022970"/>
    </source>
</evidence>
<keyword evidence="4 8" id="KW-0812">Transmembrane</keyword>
<keyword evidence="5" id="KW-0029">Amino-acid transport</keyword>
<evidence type="ECO:0000313" key="10">
    <source>
        <dbReference type="EMBL" id="RKP28136.1"/>
    </source>
</evidence>
<feature type="transmembrane region" description="Helical" evidence="8">
    <location>
        <begin position="37"/>
        <end position="55"/>
    </location>
</feature>
<dbReference type="OrthoDB" id="655540at2759"/>
<keyword evidence="7 8" id="KW-0472">Membrane</keyword>
<evidence type="ECO:0000313" key="11">
    <source>
        <dbReference type="Proteomes" id="UP000278143"/>
    </source>
</evidence>
<feature type="transmembrane region" description="Helical" evidence="8">
    <location>
        <begin position="149"/>
        <end position="168"/>
    </location>
</feature>
<evidence type="ECO:0000256" key="1">
    <source>
        <dbReference type="ARBA" id="ARBA00004141"/>
    </source>
</evidence>
<organism evidence="10 11">
    <name type="scientific">Syncephalis pseudoplumigaleata</name>
    <dbReference type="NCBI Taxonomy" id="1712513"/>
    <lineage>
        <taxon>Eukaryota</taxon>
        <taxon>Fungi</taxon>
        <taxon>Fungi incertae sedis</taxon>
        <taxon>Zoopagomycota</taxon>
        <taxon>Zoopagomycotina</taxon>
        <taxon>Zoopagomycetes</taxon>
        <taxon>Zoopagales</taxon>
        <taxon>Piptocephalidaceae</taxon>
        <taxon>Syncephalis</taxon>
    </lineage>
</organism>
<comment type="similarity">
    <text evidence="2">Belongs to the amino acid/polyamine transporter 2 family.</text>
</comment>